<comment type="subcellular location">
    <subcellularLocation>
        <location evidence="1">Nucleus</location>
    </subcellularLocation>
</comment>
<proteinExistence type="predicted"/>
<keyword evidence="4" id="KW-0804">Transcription</keyword>
<keyword evidence="5" id="KW-0539">Nucleus</keyword>
<evidence type="ECO:0000256" key="3">
    <source>
        <dbReference type="ARBA" id="ARBA00023125"/>
    </source>
</evidence>
<organism evidence="8 9">
    <name type="scientific">Papaver nudicaule</name>
    <name type="common">Iceland poppy</name>
    <dbReference type="NCBI Taxonomy" id="74823"/>
    <lineage>
        <taxon>Eukaryota</taxon>
        <taxon>Viridiplantae</taxon>
        <taxon>Streptophyta</taxon>
        <taxon>Embryophyta</taxon>
        <taxon>Tracheophyta</taxon>
        <taxon>Spermatophyta</taxon>
        <taxon>Magnoliopsida</taxon>
        <taxon>Ranunculales</taxon>
        <taxon>Papaveraceae</taxon>
        <taxon>Papaveroideae</taxon>
        <taxon>Papaver</taxon>
    </lineage>
</organism>
<reference evidence="8" key="1">
    <citation type="submission" date="2022-03" db="EMBL/GenBank/DDBJ databases">
        <title>A functionally conserved STORR gene fusion in Papaver species that diverged 16.8 million years ago.</title>
        <authorList>
            <person name="Catania T."/>
        </authorList>
    </citation>
    <scope>NUCLEOTIDE SEQUENCE</scope>
    <source>
        <strain evidence="8">S-191538</strain>
    </source>
</reference>
<dbReference type="Proteomes" id="UP001177140">
    <property type="component" value="Unassembled WGS sequence"/>
</dbReference>
<protein>
    <recommendedName>
        <fullName evidence="7">TF-B3 domain-containing protein</fullName>
    </recommendedName>
</protein>
<keyword evidence="2" id="KW-0805">Transcription regulation</keyword>
<comment type="caution">
    <text evidence="8">The sequence shown here is derived from an EMBL/GenBank/DDBJ whole genome shotgun (WGS) entry which is preliminary data.</text>
</comment>
<dbReference type="GO" id="GO:0005634">
    <property type="term" value="C:nucleus"/>
    <property type="evidence" value="ECO:0007669"/>
    <property type="project" value="UniProtKB-SubCell"/>
</dbReference>
<feature type="compositionally biased region" description="Acidic residues" evidence="6">
    <location>
        <begin position="54"/>
        <end position="67"/>
    </location>
</feature>
<dbReference type="EMBL" id="JAJJMA010086267">
    <property type="protein sequence ID" value="MCL7029047.1"/>
    <property type="molecule type" value="Genomic_DNA"/>
</dbReference>
<dbReference type="InterPro" id="IPR015300">
    <property type="entry name" value="DNA-bd_pseudobarrel_sf"/>
</dbReference>
<keyword evidence="3" id="KW-0238">DNA-binding</keyword>
<keyword evidence="9" id="KW-1185">Reference proteome</keyword>
<evidence type="ECO:0000256" key="2">
    <source>
        <dbReference type="ARBA" id="ARBA00023015"/>
    </source>
</evidence>
<dbReference type="CDD" id="cd10017">
    <property type="entry name" value="B3_DNA"/>
    <property type="match status" value="1"/>
</dbReference>
<dbReference type="PROSITE" id="PS50863">
    <property type="entry name" value="B3"/>
    <property type="match status" value="1"/>
</dbReference>
<evidence type="ECO:0000256" key="6">
    <source>
        <dbReference type="SAM" id="MobiDB-lite"/>
    </source>
</evidence>
<dbReference type="SUPFAM" id="SSF101936">
    <property type="entry name" value="DNA-binding pseudobarrel domain"/>
    <property type="match status" value="1"/>
</dbReference>
<name>A0AA41RYG8_PAPNU</name>
<sequence>MTATEIGYHLYGNEDDPSEHSNDIDDLDNIKSVGTKDSEDDVDYVEISSGSPTDTDDESCEEGNENEVAEKPSSSSRKNRRKSYSDKEYVAHANAIESRFTSKYPFFRVILQTSYMKSRYMPIPCAIKRLYFPDDVKDVKIKASDGRLWKIAVLHLGKDNMRFCKGVTDLINKKNGLNLKVGDVLIFEIVKKGCLKVNVFRYKRDA</sequence>
<gene>
    <name evidence="8" type="ORF">MKW94_005877</name>
</gene>
<dbReference type="GO" id="GO:0003677">
    <property type="term" value="F:DNA binding"/>
    <property type="evidence" value="ECO:0007669"/>
    <property type="project" value="UniProtKB-KW"/>
</dbReference>
<dbReference type="Gene3D" id="2.40.330.10">
    <property type="entry name" value="DNA-binding pseudobarrel domain"/>
    <property type="match status" value="1"/>
</dbReference>
<dbReference type="InterPro" id="IPR003340">
    <property type="entry name" value="B3_DNA-bd"/>
</dbReference>
<evidence type="ECO:0000256" key="4">
    <source>
        <dbReference type="ARBA" id="ARBA00023163"/>
    </source>
</evidence>
<evidence type="ECO:0000313" key="9">
    <source>
        <dbReference type="Proteomes" id="UP001177140"/>
    </source>
</evidence>
<evidence type="ECO:0000313" key="8">
    <source>
        <dbReference type="EMBL" id="MCL7029047.1"/>
    </source>
</evidence>
<dbReference type="AlphaFoldDB" id="A0AA41RYG8"/>
<feature type="region of interest" description="Disordered" evidence="6">
    <location>
        <begin position="1"/>
        <end position="84"/>
    </location>
</feature>
<evidence type="ECO:0000259" key="7">
    <source>
        <dbReference type="PROSITE" id="PS50863"/>
    </source>
</evidence>
<evidence type="ECO:0000256" key="5">
    <source>
        <dbReference type="ARBA" id="ARBA00023242"/>
    </source>
</evidence>
<accession>A0AA41RYG8</accession>
<evidence type="ECO:0000256" key="1">
    <source>
        <dbReference type="ARBA" id="ARBA00004123"/>
    </source>
</evidence>
<feature type="domain" description="TF-B3" evidence="7">
    <location>
        <begin position="106"/>
        <end position="203"/>
    </location>
</feature>